<proteinExistence type="predicted"/>
<protein>
    <recommendedName>
        <fullName evidence="2">Toxin VasX N-terminal region domain-containing protein</fullName>
    </recommendedName>
</protein>
<dbReference type="CDD" id="cd20707">
    <property type="entry name" value="MIX_III"/>
    <property type="match status" value="1"/>
</dbReference>
<feature type="domain" description="Toxin VasX N-terminal region" evidence="2">
    <location>
        <begin position="33"/>
        <end position="186"/>
    </location>
</feature>
<name>A0A6M3ZSX7_9BURK</name>
<keyword evidence="1" id="KW-0472">Membrane</keyword>
<dbReference type="NCBIfam" id="NF041559">
    <property type="entry name" value="BTH_I2691_fam"/>
    <property type="match status" value="1"/>
</dbReference>
<dbReference type="InterPro" id="IPR046864">
    <property type="entry name" value="VasX_N"/>
</dbReference>
<sequence length="1157" mass="126100">MLDEAAAEYQQQVANHTINAIAGTPPLSAKAACQACHRADLQIQVVTPSVVAQAHAQALRDAGYAWAPSFDAEFASIKREATVPVARIARAGYIKLYFAHNERWDVWQVMANGLTRKIMHQVSVKQYAKLQDGFVNASEPKQCSRGGANLPAHLISIAGAKNIATVWLAYTPRLWSATVLQQYAENPLVDVPGPDGKPAGKKKLRDLRGRELHPQKIVMQGEFPKTGCLPLNAASLEHNVADFVKEASPAYKKAFELALRPLDSVRIGQAQALENAVRAAEKLDHPSLYLNKSLLLMLPDDVGVIEQLNHLRLCAVEAQKAWVAGAPNPNGKGHDALRSWKLRSALHVEMIEHWVFSAKLSYQKELRNAGVYREHLTITEEELQQMRAQERATGKPYYPPGTTITANRSNPVTYRVTLPEAQVQKGLEGIARADSQSRIERYHGKLRMAELNQFRDEFKAGLEQWQAHVAKFDSDYVQWLTAAPLAVTVRHDFNQQLSLIKPQAAHGTARQQVEEYLDHLGAQEKIWGGGAITPLTVKELAKAYGKDPEAPATWIDKAMLEPWGLFSAIKSDPGKHKDTAEKINGLIGELPEVMQEALHARHEKHEAHIHSLLQVQQQAAQLQAVMLDPQRAKQLGAALTTSEKVMHAFAVHIRTAAIMNIMLNPKAERYVTIAVKLPTGETLDAMAAGLRPRTFETTLETKSSTNRQTRRQSRNTLRKLSVHDTPALQLAEFQPLMLTEAKLAELTRQAIRQGEELVDVVAEGTLGKLSHSFKLPKSTALHLIQEQASFAQASKKAFWSRQGGVVAIVGFFQCRALLSALSKLQDEEGYAYADTLMTVMGSSAGLFEGGVGLTAAVFEIKASGSKLVLASRITMAASLRLVAGIAGAASSGFDAVAAFAKYRSRSARGDISASTGYAASAVFFAISSGTLFGGSAISFANATVARFAVSRLIVTRLGGAAAAELLGTSLTGIGIVVGVLGFAGMLYAESLEDDLNEVFLKRSYWGNGERSEGKFAASEEPQNKSDAEAMIRWAQRGLAAEVDGFNALSVGIKATLTWHTNYVSADVLEARIEASAGDENHRVAYKLTPSPASALPQTDGVAPMTLDKDSGHYVFNLKLPLDAPSWKAAESVRFTYTIYDLRTRVPIAQDTLEVKRG</sequence>
<gene>
    <name evidence="3" type="ORF">C798_10200</name>
</gene>
<feature type="transmembrane region" description="Helical" evidence="1">
    <location>
        <begin position="881"/>
        <end position="900"/>
    </location>
</feature>
<dbReference type="InterPro" id="IPR048126">
    <property type="entry name" value="Toxin_VasX"/>
</dbReference>
<feature type="transmembrane region" description="Helical" evidence="1">
    <location>
        <begin position="921"/>
        <end position="945"/>
    </location>
</feature>
<dbReference type="Proteomes" id="UP000501648">
    <property type="component" value="Chromosome"/>
</dbReference>
<evidence type="ECO:0000259" key="2">
    <source>
        <dbReference type="Pfam" id="PF20249"/>
    </source>
</evidence>
<evidence type="ECO:0000256" key="1">
    <source>
        <dbReference type="SAM" id="Phobius"/>
    </source>
</evidence>
<evidence type="ECO:0000313" key="3">
    <source>
        <dbReference type="EMBL" id="QJQ00592.1"/>
    </source>
</evidence>
<keyword evidence="1" id="KW-0812">Transmembrane</keyword>
<organism evidence="3 4">
    <name type="scientific">Herbaspirillum rubrisubalbicans Os34</name>
    <dbReference type="NCBI Taxonomy" id="1235827"/>
    <lineage>
        <taxon>Bacteria</taxon>
        <taxon>Pseudomonadati</taxon>
        <taxon>Pseudomonadota</taxon>
        <taxon>Betaproteobacteria</taxon>
        <taxon>Burkholderiales</taxon>
        <taxon>Oxalobacteraceae</taxon>
        <taxon>Herbaspirillum</taxon>
    </lineage>
</organism>
<evidence type="ECO:0000313" key="4">
    <source>
        <dbReference type="Proteomes" id="UP000501648"/>
    </source>
</evidence>
<dbReference type="Pfam" id="PF20249">
    <property type="entry name" value="VasX_N"/>
    <property type="match status" value="1"/>
</dbReference>
<accession>A0A6M3ZSX7</accession>
<dbReference type="AlphaFoldDB" id="A0A6M3ZSX7"/>
<dbReference type="RefSeq" id="WP_017450791.1">
    <property type="nucleotide sequence ID" value="NZ_CP008956.1"/>
</dbReference>
<reference evidence="3 4" key="1">
    <citation type="journal article" date="2012" name="J. Bacteriol.">
        <title>Genome sequence of the pathogenic Herbaspirillum seropedicae strain Os34, isolated from rice roots.</title>
        <authorList>
            <person name="Ye W."/>
            <person name="Ye S."/>
            <person name="Liu J."/>
            <person name="Chang S."/>
            <person name="Chen M."/>
            <person name="Zhu B."/>
            <person name="Guo L."/>
            <person name="An Q."/>
        </authorList>
    </citation>
    <scope>NUCLEOTIDE SEQUENCE [LARGE SCALE GENOMIC DNA]</scope>
    <source>
        <strain evidence="3 4">Os34</strain>
    </source>
</reference>
<dbReference type="EMBL" id="CP008956">
    <property type="protein sequence ID" value="QJQ00592.1"/>
    <property type="molecule type" value="Genomic_DNA"/>
</dbReference>
<feature type="transmembrane region" description="Helical" evidence="1">
    <location>
        <begin position="965"/>
        <end position="988"/>
    </location>
</feature>
<keyword evidence="1" id="KW-1133">Transmembrane helix</keyword>